<dbReference type="InParanoid" id="F4PBT5"/>
<dbReference type="Proteomes" id="UP000007241">
    <property type="component" value="Unassembled WGS sequence"/>
</dbReference>
<dbReference type="EMBL" id="GL882892">
    <property type="protein sequence ID" value="EGF77502.1"/>
    <property type="molecule type" value="Genomic_DNA"/>
</dbReference>
<name>F4PBT5_BATDJ</name>
<dbReference type="GeneID" id="18244372"/>
<sequence>MELDDVMKELIQHKEDLKLLTTDAQLYKADEIWDRLLVLIMELKQHNCNFKVIVPRLQSIGLQDITADYLEYNRPSLQAIRTCTEFYKYRRWREEDGFDIKPMVEIIVQESDQQVLTLAINLFSTVCSYIDDENFGIVLSRLVSRLESSSGSVAVGFIKNLEAMYRNICHHDPVKAAGCGVISAIVNTLRSVDQAVVDQSIEIIHNFSSYVNCEVTSAELIRSGLIQTLSDLYIRYSDNSKLRTRIIKVAGTAASDMRDFPVSLVRSLVFEQLTMSVYDVDMGNLCTYVWSYQ</sequence>
<organism evidence="1 2">
    <name type="scientific">Batrachochytrium dendrobatidis (strain JAM81 / FGSC 10211)</name>
    <name type="common">Frog chytrid fungus</name>
    <dbReference type="NCBI Taxonomy" id="684364"/>
    <lineage>
        <taxon>Eukaryota</taxon>
        <taxon>Fungi</taxon>
        <taxon>Fungi incertae sedis</taxon>
        <taxon>Chytridiomycota</taxon>
        <taxon>Chytridiomycota incertae sedis</taxon>
        <taxon>Chytridiomycetes</taxon>
        <taxon>Rhizophydiales</taxon>
        <taxon>Rhizophydiales incertae sedis</taxon>
        <taxon>Batrachochytrium</taxon>
    </lineage>
</organism>
<dbReference type="SUPFAM" id="SSF48371">
    <property type="entry name" value="ARM repeat"/>
    <property type="match status" value="1"/>
</dbReference>
<evidence type="ECO:0000313" key="2">
    <source>
        <dbReference type="Proteomes" id="UP000007241"/>
    </source>
</evidence>
<reference evidence="1 2" key="1">
    <citation type="submission" date="2009-12" db="EMBL/GenBank/DDBJ databases">
        <title>The draft genome of Batrachochytrium dendrobatidis.</title>
        <authorList>
            <consortium name="US DOE Joint Genome Institute (JGI-PGF)"/>
            <person name="Kuo A."/>
            <person name="Salamov A."/>
            <person name="Schmutz J."/>
            <person name="Lucas S."/>
            <person name="Pitluck S."/>
            <person name="Rosenblum E."/>
            <person name="Stajich J."/>
            <person name="Eisen M."/>
            <person name="Grigoriev I.V."/>
        </authorList>
    </citation>
    <scope>NUCLEOTIDE SEQUENCE [LARGE SCALE GENOMIC DNA]</scope>
    <source>
        <strain evidence="2">JAM81 / FGSC 10211</strain>
    </source>
</reference>
<dbReference type="InterPro" id="IPR011989">
    <property type="entry name" value="ARM-like"/>
</dbReference>
<evidence type="ECO:0000313" key="1">
    <source>
        <dbReference type="EMBL" id="EGF77502.1"/>
    </source>
</evidence>
<keyword evidence="2" id="KW-1185">Reference proteome</keyword>
<dbReference type="Gene3D" id="1.25.10.10">
    <property type="entry name" value="Leucine-rich Repeat Variant"/>
    <property type="match status" value="1"/>
</dbReference>
<gene>
    <name evidence="1" type="ORF">BATDEDRAFT_91744</name>
</gene>
<dbReference type="AlphaFoldDB" id="F4PBT5"/>
<dbReference type="InterPro" id="IPR016024">
    <property type="entry name" value="ARM-type_fold"/>
</dbReference>
<proteinExistence type="predicted"/>
<dbReference type="HOGENOM" id="CLU_084242_0_0_1"/>
<dbReference type="RefSeq" id="XP_006682099.1">
    <property type="nucleotide sequence ID" value="XM_006682036.1"/>
</dbReference>
<accession>F4PBT5</accession>
<protein>
    <submittedName>
        <fullName evidence="1">Uncharacterized protein</fullName>
    </submittedName>
</protein>